<feature type="region of interest" description="Disordered" evidence="2">
    <location>
        <begin position="38"/>
        <end position="57"/>
    </location>
</feature>
<accession>A0A1H0CEU1</accession>
<dbReference type="AlphaFoldDB" id="A0A1H0CEU1"/>
<dbReference type="OrthoDB" id="4519042at2"/>
<sequence length="448" mass="48460">MMTLSAAGRLPDFLATLPPDLLWALDTDWLHRARADQLPPAEPDAGATEPRTEPQTEPWTTWAVIGGRGSGKTRTGAEWVEALARGDPAFTPEPVGRIALVGETHLDVREVMIEGPSGILSLPRRDRTRPVWSPSRRRLEWANGAVAQAFSAEEPDALRGPQFGAAWCDEAAKWRRPEAAFDMLQFGLRLGARPRNLVTTTPRPVPLIRRLLADPRTVVSRARTRDNAAHLAPDFLERVVGRYAGTRLGRQELDGELIADRDDALWDRSGLETGRVGAAPELGRIVVAVDPPTTSGARSDACGIVAAGRAGERAYVLADASLARATPQAWAGVALTLYHRLAADALVVEVNQGGEMAAAVLAQCDPAVPVTRVHATRGKYLRAEPVSMLYARGLVHHVGAFPALEDELCDFGPDGLSGGASPDRLDALVWALTHLMLETRAEPRIRRL</sequence>
<proteinExistence type="predicted"/>
<evidence type="ECO:0000313" key="5">
    <source>
        <dbReference type="Proteomes" id="UP000198704"/>
    </source>
</evidence>
<dbReference type="Pfam" id="PF03237">
    <property type="entry name" value="Terminase_6N"/>
    <property type="match status" value="1"/>
</dbReference>
<gene>
    <name evidence="4" type="ORF">SAMN05216360_109129</name>
</gene>
<keyword evidence="1" id="KW-1188">Viral release from host cell</keyword>
<dbReference type="EMBL" id="FNHS01000009">
    <property type="protein sequence ID" value="SDN56301.1"/>
    <property type="molecule type" value="Genomic_DNA"/>
</dbReference>
<dbReference type="InterPro" id="IPR027417">
    <property type="entry name" value="P-loop_NTPase"/>
</dbReference>
<dbReference type="RefSeq" id="WP_091717269.1">
    <property type="nucleotide sequence ID" value="NZ_FNHS01000009.1"/>
</dbReference>
<name>A0A1H0CEU1_9HYPH</name>
<feature type="domain" description="Terminase large subunit gp17-like C-terminal" evidence="3">
    <location>
        <begin position="288"/>
        <end position="434"/>
    </location>
</feature>
<evidence type="ECO:0000259" key="3">
    <source>
        <dbReference type="Pfam" id="PF17289"/>
    </source>
</evidence>
<evidence type="ECO:0000256" key="1">
    <source>
        <dbReference type="ARBA" id="ARBA00022612"/>
    </source>
</evidence>
<dbReference type="Proteomes" id="UP000198704">
    <property type="component" value="Unassembled WGS sequence"/>
</dbReference>
<dbReference type="Gene3D" id="3.40.50.300">
    <property type="entry name" value="P-loop containing nucleotide triphosphate hydrolases"/>
    <property type="match status" value="1"/>
</dbReference>
<keyword evidence="5" id="KW-1185">Reference proteome</keyword>
<dbReference type="InterPro" id="IPR035421">
    <property type="entry name" value="Terminase_6C"/>
</dbReference>
<evidence type="ECO:0000256" key="2">
    <source>
        <dbReference type="SAM" id="MobiDB-lite"/>
    </source>
</evidence>
<protein>
    <submittedName>
        <fullName evidence="4">Large terminase phage packaging protein</fullName>
    </submittedName>
</protein>
<reference evidence="5" key="1">
    <citation type="submission" date="2016-10" db="EMBL/GenBank/DDBJ databases">
        <authorList>
            <person name="Varghese N."/>
            <person name="Submissions S."/>
        </authorList>
    </citation>
    <scope>NUCLEOTIDE SEQUENCE [LARGE SCALE GENOMIC DNA]</scope>
    <source>
        <strain evidence="5">BL47</strain>
    </source>
</reference>
<dbReference type="STRING" id="582672.SAMN05216360_109129"/>
<organism evidence="4 5">
    <name type="scientific">Methylobacterium phyllostachyos</name>
    <dbReference type="NCBI Taxonomy" id="582672"/>
    <lineage>
        <taxon>Bacteria</taxon>
        <taxon>Pseudomonadati</taxon>
        <taxon>Pseudomonadota</taxon>
        <taxon>Alphaproteobacteria</taxon>
        <taxon>Hyphomicrobiales</taxon>
        <taxon>Methylobacteriaceae</taxon>
        <taxon>Methylobacterium</taxon>
    </lineage>
</organism>
<evidence type="ECO:0000313" key="4">
    <source>
        <dbReference type="EMBL" id="SDN56301.1"/>
    </source>
</evidence>
<dbReference type="Pfam" id="PF17289">
    <property type="entry name" value="Terminase_6C"/>
    <property type="match status" value="1"/>
</dbReference>